<evidence type="ECO:0000256" key="3">
    <source>
        <dbReference type="ARBA" id="ARBA00022723"/>
    </source>
</evidence>
<evidence type="ECO:0000256" key="2">
    <source>
        <dbReference type="ARBA" id="ARBA00022448"/>
    </source>
</evidence>
<dbReference type="SUPFAM" id="SSF49367">
    <property type="entry name" value="Superoxide reductase-like"/>
    <property type="match status" value="1"/>
</dbReference>
<keyword evidence="2" id="KW-0813">Transport</keyword>
<evidence type="ECO:0000259" key="6">
    <source>
        <dbReference type="Pfam" id="PF01880"/>
    </source>
</evidence>
<dbReference type="PANTHER" id="PTHR36541">
    <property type="entry name" value="SUPEROXIDE REDUCTASE-RELATED"/>
    <property type="match status" value="1"/>
</dbReference>
<evidence type="ECO:0000256" key="4">
    <source>
        <dbReference type="ARBA" id="ARBA00022982"/>
    </source>
</evidence>
<accession>A0A1G6T7S3</accession>
<dbReference type="STRING" id="2741.SAMN04489866_10279"/>
<protein>
    <submittedName>
        <fullName evidence="7">Superoxide reductase</fullName>
    </submittedName>
</protein>
<dbReference type="NCBIfam" id="TIGR00332">
    <property type="entry name" value="neela_ferrous"/>
    <property type="match status" value="1"/>
</dbReference>
<comment type="similarity">
    <text evidence="1">Belongs to the desulfoferrodoxin family.</text>
</comment>
<dbReference type="AlphaFoldDB" id="A0A1G6T7S3"/>
<dbReference type="OrthoDB" id="9814936at2"/>
<evidence type="ECO:0000256" key="5">
    <source>
        <dbReference type="ARBA" id="ARBA00023004"/>
    </source>
</evidence>
<dbReference type="InterPro" id="IPR051233">
    <property type="entry name" value="Desulfoferrodoxin_SOR"/>
</dbReference>
<keyword evidence="3" id="KW-0479">Metal-binding</keyword>
<evidence type="ECO:0000313" key="7">
    <source>
        <dbReference type="EMBL" id="SDD25108.1"/>
    </source>
</evidence>
<dbReference type="Gene3D" id="2.60.40.730">
    <property type="entry name" value="SOR catalytic domain"/>
    <property type="match status" value="1"/>
</dbReference>
<dbReference type="Proteomes" id="UP000198995">
    <property type="component" value="Unassembled WGS sequence"/>
</dbReference>
<dbReference type="PANTHER" id="PTHR36541:SF1">
    <property type="entry name" value="SUPEROXIDE REDUCTASE-RELATED"/>
    <property type="match status" value="1"/>
</dbReference>
<dbReference type="InterPro" id="IPR036073">
    <property type="entry name" value="Desulfoferrodoxin_Fe-bd_dom_sf"/>
</dbReference>
<feature type="domain" description="Desulfoferrodoxin ferrous iron-binding" evidence="6">
    <location>
        <begin position="35"/>
        <end position="119"/>
    </location>
</feature>
<dbReference type="GO" id="GO:0016491">
    <property type="term" value="F:oxidoreductase activity"/>
    <property type="evidence" value="ECO:0007669"/>
    <property type="project" value="InterPro"/>
</dbReference>
<dbReference type="Pfam" id="PF01880">
    <property type="entry name" value="Desulfoferrodox"/>
    <property type="match status" value="1"/>
</dbReference>
<organism evidence="7 8">
    <name type="scientific">Peptococcus niger</name>
    <dbReference type="NCBI Taxonomy" id="2741"/>
    <lineage>
        <taxon>Bacteria</taxon>
        <taxon>Bacillati</taxon>
        <taxon>Bacillota</taxon>
        <taxon>Clostridia</taxon>
        <taxon>Eubacteriales</taxon>
        <taxon>Peptococcaceae</taxon>
        <taxon>Peptococcus</taxon>
    </lineage>
</organism>
<gene>
    <name evidence="7" type="ORF">SAMN04489866_10279</name>
</gene>
<reference evidence="7 8" key="1">
    <citation type="submission" date="2016-10" db="EMBL/GenBank/DDBJ databases">
        <authorList>
            <person name="de Groot N.N."/>
        </authorList>
    </citation>
    <scope>NUCLEOTIDE SEQUENCE [LARGE SCALE GENOMIC DNA]</scope>
    <source>
        <strain evidence="7 8">DSM 20475</strain>
    </source>
</reference>
<name>A0A1G6T7S3_PEPNI</name>
<evidence type="ECO:0000313" key="8">
    <source>
        <dbReference type="Proteomes" id="UP000198995"/>
    </source>
</evidence>
<keyword evidence="8" id="KW-1185">Reference proteome</keyword>
<proteinExistence type="inferred from homology"/>
<sequence length="120" mass="13447">MEELKFVRCSETKNVSEVLYVADGAGLELLKANSTDAAGEKHVPVVSQDGNVVKVVVGSVEHPMTEEHYIPFIVVQTDKRVLRKDLTPQDEPKASFVLEDGEKFVRAYEYCNLHGLWKAE</sequence>
<dbReference type="InterPro" id="IPR002742">
    <property type="entry name" value="Desulfoferrodoxin_Fe-bd_dom"/>
</dbReference>
<keyword evidence="4" id="KW-0249">Electron transport</keyword>
<evidence type="ECO:0000256" key="1">
    <source>
        <dbReference type="ARBA" id="ARBA00005941"/>
    </source>
</evidence>
<dbReference type="EMBL" id="FNAF01000002">
    <property type="protein sequence ID" value="SDD25108.1"/>
    <property type="molecule type" value="Genomic_DNA"/>
</dbReference>
<dbReference type="RefSeq" id="WP_091791106.1">
    <property type="nucleotide sequence ID" value="NZ_FNAF01000002.1"/>
</dbReference>
<dbReference type="GO" id="GO:0005506">
    <property type="term" value="F:iron ion binding"/>
    <property type="evidence" value="ECO:0007669"/>
    <property type="project" value="InterPro"/>
</dbReference>
<keyword evidence="5" id="KW-0408">Iron</keyword>